<dbReference type="SMART" id="SM00382">
    <property type="entry name" value="AAA"/>
    <property type="match status" value="1"/>
</dbReference>
<evidence type="ECO:0000256" key="4">
    <source>
        <dbReference type="ARBA" id="ARBA00022840"/>
    </source>
</evidence>
<dbReference type="Pfam" id="PF21010">
    <property type="entry name" value="HA2_C"/>
    <property type="match status" value="1"/>
</dbReference>
<evidence type="ECO:0000259" key="7">
    <source>
        <dbReference type="PROSITE" id="PS51192"/>
    </source>
</evidence>
<dbReference type="InterPro" id="IPR010222">
    <property type="entry name" value="RNA_helicase_HrpA"/>
</dbReference>
<dbReference type="InterPro" id="IPR027417">
    <property type="entry name" value="P-loop_NTPase"/>
</dbReference>
<dbReference type="FunFam" id="1.20.120.1080:FF:000005">
    <property type="entry name" value="ATP-dependent helicase HrpA"/>
    <property type="match status" value="1"/>
</dbReference>
<dbReference type="GO" id="GO:0016787">
    <property type="term" value="F:hydrolase activity"/>
    <property type="evidence" value="ECO:0007669"/>
    <property type="project" value="UniProtKB-KW"/>
</dbReference>
<proteinExistence type="predicted"/>
<keyword evidence="4" id="KW-0067">ATP-binding</keyword>
<gene>
    <name evidence="9" type="ordered locus">TASI_0958</name>
</gene>
<dbReference type="InterPro" id="IPR001650">
    <property type="entry name" value="Helicase_C-like"/>
</dbReference>
<dbReference type="EMBL" id="CP003059">
    <property type="protein sequence ID" value="AEP36719.1"/>
    <property type="molecule type" value="Genomic_DNA"/>
</dbReference>
<dbReference type="GO" id="GO:0005524">
    <property type="term" value="F:ATP binding"/>
    <property type="evidence" value="ECO:0007669"/>
    <property type="project" value="UniProtKB-KW"/>
</dbReference>
<dbReference type="Pfam" id="PF00271">
    <property type="entry name" value="Helicase_C"/>
    <property type="match status" value="1"/>
</dbReference>
<dbReference type="InterPro" id="IPR007502">
    <property type="entry name" value="Helicase-assoc_dom"/>
</dbReference>
<dbReference type="HOGENOM" id="CLU_001832_3_3_4"/>
<evidence type="ECO:0000256" key="1">
    <source>
        <dbReference type="ARBA" id="ARBA00022741"/>
    </source>
</evidence>
<evidence type="ECO:0000256" key="5">
    <source>
        <dbReference type="SAM" id="Coils"/>
    </source>
</evidence>
<dbReference type="RefSeq" id="WP_014111615.1">
    <property type="nucleotide sequence ID" value="NC_016043.1"/>
</dbReference>
<evidence type="ECO:0000256" key="3">
    <source>
        <dbReference type="ARBA" id="ARBA00022806"/>
    </source>
</evidence>
<keyword evidence="10" id="KW-1185">Reference proteome</keyword>
<dbReference type="PANTHER" id="PTHR18934">
    <property type="entry name" value="ATP-DEPENDENT RNA HELICASE"/>
    <property type="match status" value="1"/>
</dbReference>
<dbReference type="InterPro" id="IPR003593">
    <property type="entry name" value="AAA+_ATPase"/>
</dbReference>
<protein>
    <submittedName>
        <fullName evidence="9">Macromolecule metabolism protein</fullName>
    </submittedName>
</protein>
<dbReference type="SUPFAM" id="SSF52540">
    <property type="entry name" value="P-loop containing nucleoside triphosphate hydrolases"/>
    <property type="match status" value="1"/>
</dbReference>
<dbReference type="Pfam" id="PF00270">
    <property type="entry name" value="DEAD"/>
    <property type="match status" value="1"/>
</dbReference>
<feature type="domain" description="Helicase C-terminal" evidence="8">
    <location>
        <begin position="230"/>
        <end position="406"/>
    </location>
</feature>
<name>G4QB98_TAYAM</name>
<keyword evidence="1" id="KW-0547">Nucleotide-binding</keyword>
<dbReference type="GO" id="GO:0003724">
    <property type="term" value="F:RNA helicase activity"/>
    <property type="evidence" value="ECO:0007669"/>
    <property type="project" value="InterPro"/>
</dbReference>
<evidence type="ECO:0000313" key="10">
    <source>
        <dbReference type="Proteomes" id="UP000009284"/>
    </source>
</evidence>
<dbReference type="InterPro" id="IPR011709">
    <property type="entry name" value="DEAD-box_helicase_OB_fold"/>
</dbReference>
<organism evidence="9 10">
    <name type="scientific">Taylorella asinigenitalis (strain MCE3)</name>
    <dbReference type="NCBI Taxonomy" id="1008459"/>
    <lineage>
        <taxon>Bacteria</taxon>
        <taxon>Pseudomonadati</taxon>
        <taxon>Pseudomonadota</taxon>
        <taxon>Betaproteobacteria</taxon>
        <taxon>Burkholderiales</taxon>
        <taxon>Alcaligenaceae</taxon>
        <taxon>Taylorella</taxon>
    </lineage>
</organism>
<evidence type="ECO:0000313" key="9">
    <source>
        <dbReference type="EMBL" id="AEP36719.1"/>
    </source>
</evidence>
<dbReference type="Proteomes" id="UP000009284">
    <property type="component" value="Chromosome"/>
</dbReference>
<evidence type="ECO:0000259" key="8">
    <source>
        <dbReference type="PROSITE" id="PS51194"/>
    </source>
</evidence>
<dbReference type="Gene3D" id="3.40.50.300">
    <property type="entry name" value="P-loop containing nucleotide triphosphate hydrolases"/>
    <property type="match status" value="2"/>
</dbReference>
<dbReference type="OrthoDB" id="9805617at2"/>
<dbReference type="STRING" id="1008459.TASI_0958"/>
<keyword evidence="2" id="KW-0378">Hydrolase</keyword>
<dbReference type="GO" id="GO:0003723">
    <property type="term" value="F:RNA binding"/>
    <property type="evidence" value="ECO:0007669"/>
    <property type="project" value="TreeGrafter"/>
</dbReference>
<evidence type="ECO:0000256" key="6">
    <source>
        <dbReference type="SAM" id="MobiDB-lite"/>
    </source>
</evidence>
<evidence type="ECO:0000256" key="2">
    <source>
        <dbReference type="ARBA" id="ARBA00022801"/>
    </source>
</evidence>
<dbReference type="InterPro" id="IPR011545">
    <property type="entry name" value="DEAD/DEAH_box_helicase_dom"/>
</dbReference>
<dbReference type="InterPro" id="IPR024590">
    <property type="entry name" value="HrpA_C"/>
</dbReference>
<dbReference type="Pfam" id="PF07717">
    <property type="entry name" value="OB_NTP_bind"/>
    <property type="match status" value="1"/>
</dbReference>
<feature type="coiled-coil region" evidence="5">
    <location>
        <begin position="1121"/>
        <end position="1148"/>
    </location>
</feature>
<dbReference type="PROSITE" id="PS51194">
    <property type="entry name" value="HELICASE_CTER"/>
    <property type="match status" value="1"/>
</dbReference>
<keyword evidence="3" id="KW-0347">Helicase</keyword>
<dbReference type="SMART" id="SM00490">
    <property type="entry name" value="HELICc"/>
    <property type="match status" value="1"/>
</dbReference>
<dbReference type="Gene3D" id="1.20.120.1080">
    <property type="match status" value="1"/>
</dbReference>
<feature type="region of interest" description="Disordered" evidence="6">
    <location>
        <begin position="212"/>
        <end position="232"/>
    </location>
</feature>
<dbReference type="SMART" id="SM00847">
    <property type="entry name" value="HA2"/>
    <property type="match status" value="1"/>
</dbReference>
<keyword evidence="5" id="KW-0175">Coiled coil</keyword>
<reference key="1">
    <citation type="submission" date="2011-09" db="EMBL/GenBank/DDBJ databases">
        <title>Genomic characterization of the Taylorella genus.</title>
        <authorList>
            <person name="Hebert L."/>
            <person name="Moumen B."/>
            <person name="Pons N."/>
            <person name="Duquesne F."/>
            <person name="Breuil M.-F."/>
            <person name="Goux D."/>
            <person name="Batto J.-M."/>
            <person name="Renault P."/>
            <person name="Laugier C."/>
            <person name="Petry S."/>
        </authorList>
    </citation>
    <scope>NUCLEOTIDE SEQUENCE</scope>
    <source>
        <strain>MCE3</strain>
    </source>
</reference>
<dbReference type="PANTHER" id="PTHR18934:SF99">
    <property type="entry name" value="ATP-DEPENDENT RNA HELICASE DHX37-RELATED"/>
    <property type="match status" value="1"/>
</dbReference>
<dbReference type="Pfam" id="PF11898">
    <property type="entry name" value="DUF3418"/>
    <property type="match status" value="1"/>
</dbReference>
<dbReference type="CDD" id="cd18791">
    <property type="entry name" value="SF2_C_RHA"/>
    <property type="match status" value="1"/>
</dbReference>
<feature type="domain" description="Helicase ATP-binding" evidence="7">
    <location>
        <begin position="29"/>
        <end position="192"/>
    </location>
</feature>
<sequence length="1281" mass="146585">MLNSPQDIVLNGIKFNSSLPVNQKLKELSELIKKHQVVIVSGETGSGKTTQLPKLCLAMGRGTKGLIGHTQPRRIAAISVAKRISEELGPSRINEVAYQVRFQVKSSADTKVKLMTDGILLAETQSDRLLKKYDTIIIDEAHERSLNIDFLLGLLKSILPKRPNLKVIITSATIDAAKFSEHFKSSSGVPAPVIEVSGRLYPVEIRYRPLESERPLEDGNDPANDKDKEPLEDGIVRAVDECTREGGGDILVFLPGEREIREASDALFDAVNRRQIERLEVLPLFSRLSQNDQERIFKPTTSARRVILATNVAETSITVPGIRFVVDSGLARVKRYSWRNKVEQLHIEKISRASANQRAGRCGRVASGVCIRLYDEEDFLRRPEFTDPEILRSSLASVILQMKSLRIGDVVAFPFLESPTSRAIADGYQILHELGAISGQQNEKTYLTRVGMSLAQLPLDPKIARIILAGRQNNCLKEILIIASALSVADSRERPYDQKNKSDQLHAKFKDEKSEFMSFLKLWQWYWDLHANKISNRKFNDELKKNMVSPLRMREWIDIHNQLLTIVKERKWTVLESEATYEQIHKSLLTGLLGNIGTKSETDPNFYQGTRNVKFLIHPLSGMQKKASRWVMAAELVETSKIYARVVAQIDPRWVEGIATHILQKSWSDPRWDFKRGQVVANERATLYGLQIYQGRKVHYGRINPEHAREIFIREALVPGDMQARIPFVEHNLNLIKEIEHMEHKSRRKDILVDDALIYEFYASKIPQDISQTASLEAWHKKLNEAERKSLFLIKEDLMQHSAEGVSTEYFPKKLMYSGVELSASYHFEPGSPKDGVTVTVPDYALSQINQETTQWLVPGMLKEKVQLLAKTLPQKIRRHLVPIPEYAREFYLAHEAQLKEPKKDLIDAIIDHAWQSRKVRIAREDFKSENLPAHMHMIFKVVDSYGRMLSAGRNLAQLKAEHADQSLHSFQKLAQKNLSQTNMDTDSQIVDWSFGVLPEIMEIRKNRESLVGYPALVDEGTHCSIDVYDTPEMAMQVHFKGVLRLFYLGLNEQVKYWKKNIPNIDRLGLMFMNLGTQAELIDQIIEAALRQSAMAEALPQDKEQFEARKIQAKEKLGLIINEISILLEQILDLYKQLEKKMQGLKVLVAKGAKNSDAKLIEEAYIDIKQNLEFLVSNDFLMRHHYKALQQIPRYLKSAIARTDKLLRDINRDSKNLNEIRNFQNKINKKLSELRGQPDPKLNDFIWMLQELRVALFSQELKTPYPVSAKRLEKAWTQINN</sequence>
<dbReference type="eggNOG" id="COG1643">
    <property type="taxonomic scope" value="Bacteria"/>
</dbReference>
<dbReference type="NCBIfam" id="TIGR01967">
    <property type="entry name" value="DEAH_box_HrpA"/>
    <property type="match status" value="1"/>
</dbReference>
<accession>G4QB98</accession>
<dbReference type="KEGG" id="tas:TASI_0958"/>
<dbReference type="SMART" id="SM00487">
    <property type="entry name" value="DEXDc"/>
    <property type="match status" value="1"/>
</dbReference>
<dbReference type="PROSITE" id="PS51192">
    <property type="entry name" value="HELICASE_ATP_BIND_1"/>
    <property type="match status" value="1"/>
</dbReference>
<reference evidence="9 10" key="2">
    <citation type="journal article" date="2012" name="PLoS ONE">
        <title>Genomic characterization of the taylorella genus.</title>
        <authorList>
            <person name="Hebert L."/>
            <person name="Moumen B."/>
            <person name="Pons N."/>
            <person name="Duquesne F."/>
            <person name="Breuil M.F."/>
            <person name="Goux D."/>
            <person name="Batto J.M."/>
            <person name="Laugier C."/>
            <person name="Renault P."/>
            <person name="Petry S."/>
        </authorList>
    </citation>
    <scope>NUCLEOTIDE SEQUENCE [LARGE SCALE GENOMIC DNA]</scope>
    <source>
        <strain evidence="9 10">MCE3</strain>
    </source>
</reference>
<dbReference type="InterPro" id="IPR014001">
    <property type="entry name" value="Helicase_ATP-bd"/>
</dbReference>